<dbReference type="PANTHER" id="PTHR37259">
    <property type="entry name" value="OS07G0474300 PROTEIN"/>
    <property type="match status" value="1"/>
</dbReference>
<organism evidence="2">
    <name type="scientific">Salvia splendens</name>
    <name type="common">Scarlet sage</name>
    <dbReference type="NCBI Taxonomy" id="180675"/>
    <lineage>
        <taxon>Eukaryota</taxon>
        <taxon>Viridiplantae</taxon>
        <taxon>Streptophyta</taxon>
        <taxon>Embryophyta</taxon>
        <taxon>Tracheophyta</taxon>
        <taxon>Spermatophyta</taxon>
        <taxon>Magnoliopsida</taxon>
        <taxon>eudicotyledons</taxon>
        <taxon>Gunneridae</taxon>
        <taxon>Pentapetalae</taxon>
        <taxon>asterids</taxon>
        <taxon>lamiids</taxon>
        <taxon>Lamiales</taxon>
        <taxon>Lamiaceae</taxon>
        <taxon>Nepetoideae</taxon>
        <taxon>Mentheae</taxon>
        <taxon>Salviinae</taxon>
        <taxon>Salvia</taxon>
        <taxon>Salvia subgen. Calosphace</taxon>
        <taxon>core Calosphace</taxon>
    </lineage>
</organism>
<dbReference type="Proteomes" id="UP000298416">
    <property type="component" value="Unassembled WGS sequence"/>
</dbReference>
<dbReference type="AlphaFoldDB" id="A0A8X8ZDP0"/>
<evidence type="ECO:0000313" key="3">
    <source>
        <dbReference type="Proteomes" id="UP000298416"/>
    </source>
</evidence>
<comment type="caution">
    <text evidence="2">The sequence shown here is derived from an EMBL/GenBank/DDBJ whole genome shotgun (WGS) entry which is preliminary data.</text>
</comment>
<evidence type="ECO:0000313" key="2">
    <source>
        <dbReference type="EMBL" id="KAG6400199.1"/>
    </source>
</evidence>
<protein>
    <submittedName>
        <fullName evidence="2">Uncharacterized protein</fullName>
    </submittedName>
</protein>
<accession>A0A8X8ZDP0</accession>
<dbReference type="PANTHER" id="PTHR37259:SF2">
    <property type="entry name" value="OS07G0474300 PROTEIN"/>
    <property type="match status" value="1"/>
</dbReference>
<dbReference type="EMBL" id="PNBA02000014">
    <property type="protein sequence ID" value="KAG6400199.1"/>
    <property type="molecule type" value="Genomic_DNA"/>
</dbReference>
<keyword evidence="3" id="KW-1185">Reference proteome</keyword>
<reference evidence="2" key="1">
    <citation type="submission" date="2018-01" db="EMBL/GenBank/DDBJ databases">
        <authorList>
            <person name="Mao J.F."/>
        </authorList>
    </citation>
    <scope>NUCLEOTIDE SEQUENCE</scope>
    <source>
        <strain evidence="2">Huo1</strain>
        <tissue evidence="2">Leaf</tissue>
    </source>
</reference>
<name>A0A8X8ZDP0_SALSN</name>
<proteinExistence type="predicted"/>
<feature type="region of interest" description="Disordered" evidence="1">
    <location>
        <begin position="122"/>
        <end position="150"/>
    </location>
</feature>
<evidence type="ECO:0000256" key="1">
    <source>
        <dbReference type="SAM" id="MobiDB-lite"/>
    </source>
</evidence>
<sequence>MEQSGLRPEYHTISCELRALAQMVHQELGTKGGPSFNDGGSLGGRRSPLFERGRMYDEYSARRNERLFKRKAKGEVEGYEKKPAYDLGVRVESAKKRVESTKFDSRRKAAVAAAAAAAATTPLAERREAQTPRYSLRSTNKENKKPPIPMSMEKCVGITERKVRSYVVMTNEAYGLHFASPNANGFDGIKNVECSGCRHLRFTPGYLEQQPARAKLPVKYLEITGYFGSSWQRKLALDVINNAKALQKLTVVSCDQVALARARHDFRHTPFVHYDTGSSFRGWVELHKYEIENKWYSD</sequence>
<gene>
    <name evidence="2" type="ORF">SASPL_137024</name>
</gene>
<reference evidence="2" key="2">
    <citation type="submission" date="2020-08" db="EMBL/GenBank/DDBJ databases">
        <title>Plant Genome Project.</title>
        <authorList>
            <person name="Zhang R.-G."/>
        </authorList>
    </citation>
    <scope>NUCLEOTIDE SEQUENCE</scope>
    <source>
        <strain evidence="2">Huo1</strain>
        <tissue evidence="2">Leaf</tissue>
    </source>
</reference>
<feature type="region of interest" description="Disordered" evidence="1">
    <location>
        <begin position="29"/>
        <end position="48"/>
    </location>
</feature>